<dbReference type="Gramene" id="LPERR09G04820.1">
    <property type="protein sequence ID" value="LPERR09G04820.1"/>
    <property type="gene ID" value="LPERR09G04820"/>
</dbReference>
<reference evidence="2" key="3">
    <citation type="submission" date="2015-04" db="UniProtKB">
        <authorList>
            <consortium name="EnsemblPlants"/>
        </authorList>
    </citation>
    <scope>IDENTIFICATION</scope>
</reference>
<evidence type="ECO:0000256" key="1">
    <source>
        <dbReference type="SAM" id="MobiDB-lite"/>
    </source>
</evidence>
<evidence type="ECO:0000313" key="2">
    <source>
        <dbReference type="EnsemblPlants" id="LPERR09G04820.1"/>
    </source>
</evidence>
<protein>
    <submittedName>
        <fullName evidence="2">Uncharacterized protein</fullName>
    </submittedName>
</protein>
<name>A0A0D9XCV3_9ORYZ</name>
<reference evidence="2 3" key="1">
    <citation type="submission" date="2012-08" db="EMBL/GenBank/DDBJ databases">
        <title>Oryza genome evolution.</title>
        <authorList>
            <person name="Wing R.A."/>
        </authorList>
    </citation>
    <scope>NUCLEOTIDE SEQUENCE</scope>
</reference>
<proteinExistence type="predicted"/>
<evidence type="ECO:0000313" key="3">
    <source>
        <dbReference type="Proteomes" id="UP000032180"/>
    </source>
</evidence>
<dbReference type="STRING" id="77586.A0A0D9XCV3"/>
<keyword evidence="3" id="KW-1185">Reference proteome</keyword>
<dbReference type="EnsemblPlants" id="LPERR09G04820.1">
    <property type="protein sequence ID" value="LPERR09G04820.1"/>
    <property type="gene ID" value="LPERR09G04820"/>
</dbReference>
<feature type="region of interest" description="Disordered" evidence="1">
    <location>
        <begin position="181"/>
        <end position="201"/>
    </location>
</feature>
<organism evidence="2 3">
    <name type="scientific">Leersia perrieri</name>
    <dbReference type="NCBI Taxonomy" id="77586"/>
    <lineage>
        <taxon>Eukaryota</taxon>
        <taxon>Viridiplantae</taxon>
        <taxon>Streptophyta</taxon>
        <taxon>Embryophyta</taxon>
        <taxon>Tracheophyta</taxon>
        <taxon>Spermatophyta</taxon>
        <taxon>Magnoliopsida</taxon>
        <taxon>Liliopsida</taxon>
        <taxon>Poales</taxon>
        <taxon>Poaceae</taxon>
        <taxon>BOP clade</taxon>
        <taxon>Oryzoideae</taxon>
        <taxon>Oryzeae</taxon>
        <taxon>Oryzinae</taxon>
        <taxon>Leersia</taxon>
    </lineage>
</organism>
<dbReference type="Proteomes" id="UP000032180">
    <property type="component" value="Chromosome 9"/>
</dbReference>
<feature type="compositionally biased region" description="Low complexity" evidence="1">
    <location>
        <begin position="71"/>
        <end position="100"/>
    </location>
</feature>
<dbReference type="AlphaFoldDB" id="A0A0D9XCV3"/>
<feature type="region of interest" description="Disordered" evidence="1">
    <location>
        <begin position="70"/>
        <end position="100"/>
    </location>
</feature>
<accession>A0A0D9XCV3</accession>
<sequence length="201" mass="21813">MVVPCHAWAGPNGRAIGPRAIWPSIPPAGHRAKFSTQIDRPPPIVDDDESKMRMIDLLIRVDAICQKYDNTTPTSTATTATISRGSTPPSTTRSTLPSRLGRPRLKSEKAAKEGNRAAAVALNADVRRTKARLLEEVVKLRKLAAKMVKGLSPEEAELRRQAIWSRHCHIGSNQSLKVAAAAAADQNGRGNVRQSNTRDGD</sequence>
<dbReference type="HOGENOM" id="CLU_1362185_0_0_1"/>
<reference evidence="3" key="2">
    <citation type="submission" date="2013-12" db="EMBL/GenBank/DDBJ databases">
        <authorList>
            <person name="Yu Y."/>
            <person name="Lee S."/>
            <person name="de Baynast K."/>
            <person name="Wissotski M."/>
            <person name="Liu L."/>
            <person name="Talag J."/>
            <person name="Goicoechea J."/>
            <person name="Angelova A."/>
            <person name="Jetty R."/>
            <person name="Kudrna D."/>
            <person name="Golser W."/>
            <person name="Rivera L."/>
            <person name="Zhang J."/>
            <person name="Wing R."/>
        </authorList>
    </citation>
    <scope>NUCLEOTIDE SEQUENCE</scope>
</reference>